<gene>
    <name evidence="6" type="primary">glgA</name>
    <name evidence="8" type="ORF">SAMN02745126_04518</name>
</gene>
<dbReference type="UniPathway" id="UPA00164"/>
<comment type="catalytic activity">
    <reaction evidence="1 6">
        <text>[(1-&gt;4)-alpha-D-glucosyl](n) + ADP-alpha-D-glucose = [(1-&gt;4)-alpha-D-glucosyl](n+1) + ADP + H(+)</text>
        <dbReference type="Rhea" id="RHEA:18189"/>
        <dbReference type="Rhea" id="RHEA-COMP:9584"/>
        <dbReference type="Rhea" id="RHEA-COMP:9587"/>
        <dbReference type="ChEBI" id="CHEBI:15378"/>
        <dbReference type="ChEBI" id="CHEBI:15444"/>
        <dbReference type="ChEBI" id="CHEBI:57498"/>
        <dbReference type="ChEBI" id="CHEBI:456216"/>
        <dbReference type="EC" id="2.4.1.21"/>
    </reaction>
</comment>
<dbReference type="SUPFAM" id="SSF53756">
    <property type="entry name" value="UDP-Glycosyltransferase/glycogen phosphorylase"/>
    <property type="match status" value="1"/>
</dbReference>
<dbReference type="AlphaFoldDB" id="A0A1T4SAU8"/>
<comment type="function">
    <text evidence="6">Synthesizes alpha-1,4-glucan chains using ADP-glucose.</text>
</comment>
<dbReference type="Pfam" id="PF08323">
    <property type="entry name" value="Glyco_transf_5"/>
    <property type="match status" value="1"/>
</dbReference>
<dbReference type="CDD" id="cd03791">
    <property type="entry name" value="GT5_Glycogen_synthase_DULL1-like"/>
    <property type="match status" value="1"/>
</dbReference>
<dbReference type="EC" id="2.4.1.21" evidence="6"/>
<keyword evidence="5 6" id="KW-0320">Glycogen biosynthesis</keyword>
<dbReference type="Pfam" id="PF13692">
    <property type="entry name" value="Glyco_trans_1_4"/>
    <property type="match status" value="1"/>
</dbReference>
<dbReference type="GO" id="GO:0009011">
    <property type="term" value="F:alpha-1,4-glucan glucosyltransferase (ADP-glucose donor) activity"/>
    <property type="evidence" value="ECO:0007669"/>
    <property type="project" value="UniProtKB-UniRule"/>
</dbReference>
<evidence type="ECO:0000256" key="3">
    <source>
        <dbReference type="ARBA" id="ARBA00022676"/>
    </source>
</evidence>
<evidence type="ECO:0000256" key="6">
    <source>
        <dbReference type="HAMAP-Rule" id="MF_00484"/>
    </source>
</evidence>
<dbReference type="OrthoDB" id="9808590at2"/>
<dbReference type="EMBL" id="FUWJ01000007">
    <property type="protein sequence ID" value="SKA25369.1"/>
    <property type="molecule type" value="Genomic_DNA"/>
</dbReference>
<name>A0A1T4SAU8_9HYPH</name>
<reference evidence="9" key="1">
    <citation type="submission" date="2017-02" db="EMBL/GenBank/DDBJ databases">
        <authorList>
            <person name="Varghese N."/>
            <person name="Submissions S."/>
        </authorList>
    </citation>
    <scope>NUCLEOTIDE SEQUENCE [LARGE SCALE GENOMIC DNA]</scope>
    <source>
        <strain evidence="9">ATCC 27094</strain>
    </source>
</reference>
<comment type="similarity">
    <text evidence="2 6">Belongs to the glycosyltransferase 1 family. Bacterial/plant glycogen synthase subfamily.</text>
</comment>
<evidence type="ECO:0000256" key="5">
    <source>
        <dbReference type="ARBA" id="ARBA00023056"/>
    </source>
</evidence>
<evidence type="ECO:0000256" key="4">
    <source>
        <dbReference type="ARBA" id="ARBA00022679"/>
    </source>
</evidence>
<dbReference type="InterPro" id="IPR013534">
    <property type="entry name" value="Starch_synth_cat_dom"/>
</dbReference>
<protein>
    <recommendedName>
        <fullName evidence="6">Glycogen synthase</fullName>
        <ecNumber evidence="6">2.4.1.21</ecNumber>
    </recommendedName>
    <alternativeName>
        <fullName evidence="6">Starch [bacterial glycogen] synthase</fullName>
    </alternativeName>
</protein>
<feature type="binding site" evidence="6">
    <location>
        <position position="15"/>
    </location>
    <ligand>
        <name>ADP-alpha-D-glucose</name>
        <dbReference type="ChEBI" id="CHEBI:57498"/>
    </ligand>
</feature>
<dbReference type="Gene3D" id="3.40.50.2000">
    <property type="entry name" value="Glycogen Phosphorylase B"/>
    <property type="match status" value="2"/>
</dbReference>
<dbReference type="InterPro" id="IPR011835">
    <property type="entry name" value="GS/SS"/>
</dbReference>
<keyword evidence="3 6" id="KW-0328">Glycosyltransferase</keyword>
<dbReference type="NCBIfam" id="TIGR02095">
    <property type="entry name" value="glgA"/>
    <property type="match status" value="1"/>
</dbReference>
<dbReference type="RefSeq" id="WP_085936176.1">
    <property type="nucleotide sequence ID" value="NZ_FUWJ01000007.1"/>
</dbReference>
<dbReference type="Proteomes" id="UP000190092">
    <property type="component" value="Unassembled WGS sequence"/>
</dbReference>
<evidence type="ECO:0000313" key="8">
    <source>
        <dbReference type="EMBL" id="SKA25369.1"/>
    </source>
</evidence>
<dbReference type="GO" id="GO:0004373">
    <property type="term" value="F:alpha-1,4-glucan glucosyltransferase (UDP-glucose donor) activity"/>
    <property type="evidence" value="ECO:0007669"/>
    <property type="project" value="InterPro"/>
</dbReference>
<sequence>MRILFVTSELHPLAKSGGLGDVSRGLAASLHGLGVDVCVVLPAYSQAKAALQDIHTIAQLPPLLGISGGAVLSGRVPGSSVPTLLIDAPSLFSRTGGLYQDENGADWIDNAERFAYFAHAASLIAEGLVGNWVPHVVHANDWHAGLLPLLLSLKPKPRPATVFTIHNLAFQGNFPKHLLPKVGVPQSLFTPAGIEFYDQISFMKAAIRYSDRITTVSPTYAQEILTHEFGCGMDGLLRERAGDLSGILNGIDTDEWNPAEDGYLANPYGQHNLSGKRICKEAIQKEFGLESNRTCPLIGFCSRITQQKMADVVAEAIPTLIEAGAQFALLGEGDPSLEAALADAGRRYPRQVSINLSFEESMAHRLQAGADILLAPARFEPCGLTQLYALRYGTLPVVRRTGGLADTVIDTTAETLKRREATGFSFEEADQAALLNAALRAMCIYHDSLTWRRLQEQAMSQDFSWDASAATYASLYIDMARCR</sequence>
<proteinExistence type="inferred from homology"/>
<keyword evidence="4 6" id="KW-0808">Transferase</keyword>
<dbReference type="GO" id="GO:0005978">
    <property type="term" value="P:glycogen biosynthetic process"/>
    <property type="evidence" value="ECO:0007669"/>
    <property type="project" value="UniProtKB-UniRule"/>
</dbReference>
<comment type="pathway">
    <text evidence="6">Glycan biosynthesis; glycogen biosynthesis.</text>
</comment>
<dbReference type="PANTHER" id="PTHR45825">
    <property type="entry name" value="GRANULE-BOUND STARCH SYNTHASE 1, CHLOROPLASTIC/AMYLOPLASTIC"/>
    <property type="match status" value="1"/>
</dbReference>
<keyword evidence="9" id="KW-1185">Reference proteome</keyword>
<evidence type="ECO:0000313" key="9">
    <source>
        <dbReference type="Proteomes" id="UP000190092"/>
    </source>
</evidence>
<evidence type="ECO:0000259" key="7">
    <source>
        <dbReference type="Pfam" id="PF08323"/>
    </source>
</evidence>
<organism evidence="8 9">
    <name type="scientific">Enhydrobacter aerosaccus</name>
    <dbReference type="NCBI Taxonomy" id="225324"/>
    <lineage>
        <taxon>Bacteria</taxon>
        <taxon>Pseudomonadati</taxon>
        <taxon>Pseudomonadota</taxon>
        <taxon>Alphaproteobacteria</taxon>
        <taxon>Hyphomicrobiales</taxon>
        <taxon>Enhydrobacter</taxon>
    </lineage>
</organism>
<feature type="domain" description="Starch synthase catalytic" evidence="7">
    <location>
        <begin position="2"/>
        <end position="239"/>
    </location>
</feature>
<dbReference type="PANTHER" id="PTHR45825:SF11">
    <property type="entry name" value="ALPHA AMYLASE DOMAIN-CONTAINING PROTEIN"/>
    <property type="match status" value="1"/>
</dbReference>
<accession>A0A1T4SAU8</accession>
<evidence type="ECO:0000256" key="2">
    <source>
        <dbReference type="ARBA" id="ARBA00010281"/>
    </source>
</evidence>
<dbReference type="HAMAP" id="MF_00484">
    <property type="entry name" value="Glycogen_synth"/>
    <property type="match status" value="1"/>
</dbReference>
<dbReference type="NCBIfam" id="NF001899">
    <property type="entry name" value="PRK00654.1-2"/>
    <property type="match status" value="1"/>
</dbReference>
<dbReference type="STRING" id="225324.SAMN02745126_04518"/>
<evidence type="ECO:0000256" key="1">
    <source>
        <dbReference type="ARBA" id="ARBA00001478"/>
    </source>
</evidence>